<feature type="transmembrane region" description="Helical" evidence="1">
    <location>
        <begin position="150"/>
        <end position="171"/>
    </location>
</feature>
<feature type="transmembrane region" description="Helical" evidence="1">
    <location>
        <begin position="32"/>
        <end position="58"/>
    </location>
</feature>
<gene>
    <name evidence="2" type="ORF">H663_007160</name>
</gene>
<dbReference type="AlphaFoldDB" id="A0A2T7UF69"/>
<feature type="transmembrane region" description="Helical" evidence="1">
    <location>
        <begin position="222"/>
        <end position="244"/>
    </location>
</feature>
<accession>A0A2T7UF69</accession>
<dbReference type="EMBL" id="LFYT02000006">
    <property type="protein sequence ID" value="PVE43339.1"/>
    <property type="molecule type" value="Genomic_DNA"/>
</dbReference>
<keyword evidence="3" id="KW-1185">Reference proteome</keyword>
<evidence type="ECO:0000256" key="1">
    <source>
        <dbReference type="SAM" id="Phobius"/>
    </source>
</evidence>
<evidence type="ECO:0008006" key="4">
    <source>
        <dbReference type="Google" id="ProtNLM"/>
    </source>
</evidence>
<keyword evidence="1" id="KW-0812">Transmembrane</keyword>
<sequence length="260" mass="28299">MQLNIVPARSGPHWAMQGIRTFWRQPLAMSGLFFLFMATVSLVSMVPFIGPALALMVLPSLTLGTMAATQEAADGKFPMPAVLFVALKTGPQRKAMFVLGGLYALLFIGVMLASVLVDGGTFAKVYFGAAAITPELVQNASFQSAMWLSMLLYIPLSMMFWHAPALVHWQGVPAVKSLFFSFVACWRNLRAFALYVLVWIGVFMASGVLALLASTLLGDAQWMAAIFIPLALCVTAMFFTSMMFTVKDCFSSDAEAHTPQ</sequence>
<proteinExistence type="predicted"/>
<dbReference type="Proteomes" id="UP000037507">
    <property type="component" value="Unassembled WGS sequence"/>
</dbReference>
<feature type="transmembrane region" description="Helical" evidence="1">
    <location>
        <begin position="192"/>
        <end position="216"/>
    </location>
</feature>
<comment type="caution">
    <text evidence="2">The sequence shown here is derived from an EMBL/GenBank/DDBJ whole genome shotgun (WGS) entry which is preliminary data.</text>
</comment>
<keyword evidence="1" id="KW-1133">Transmembrane helix</keyword>
<evidence type="ECO:0000313" key="3">
    <source>
        <dbReference type="Proteomes" id="UP000037507"/>
    </source>
</evidence>
<keyword evidence="1" id="KW-0472">Membrane</keyword>
<feature type="transmembrane region" description="Helical" evidence="1">
    <location>
        <begin position="97"/>
        <end position="117"/>
    </location>
</feature>
<dbReference type="STRING" id="1293045.H663_05385"/>
<dbReference type="InterPro" id="IPR047798">
    <property type="entry name" value="BPSS1780-like"/>
</dbReference>
<protein>
    <recommendedName>
        <fullName evidence="4">DUF2189 domain-containing protein</fullName>
    </recommendedName>
</protein>
<dbReference type="NCBIfam" id="NF041043">
    <property type="entry name" value="BPSS1780_fam"/>
    <property type="match status" value="1"/>
</dbReference>
<reference evidence="2" key="1">
    <citation type="submission" date="2017-04" db="EMBL/GenBank/DDBJ databases">
        <title>Unexpected and diverse lifestyles within the genus Limnohabitans.</title>
        <authorList>
            <person name="Kasalicky V."/>
            <person name="Mehrshad M."/>
            <person name="Andrei S.-A."/>
            <person name="Salcher M."/>
            <person name="Kratochvilova H."/>
            <person name="Simek K."/>
            <person name="Ghai R."/>
        </authorList>
    </citation>
    <scope>NUCLEOTIDE SEQUENCE [LARGE SCALE GENOMIC DNA]</scope>
    <source>
        <strain evidence="2">II-D5</strain>
    </source>
</reference>
<dbReference type="RefSeq" id="WP_053170541.1">
    <property type="nucleotide sequence ID" value="NZ_LFYT02000006.1"/>
</dbReference>
<dbReference type="OrthoDB" id="5298483at2"/>
<name>A0A2T7UF69_9BURK</name>
<evidence type="ECO:0000313" key="2">
    <source>
        <dbReference type="EMBL" id="PVE43339.1"/>
    </source>
</evidence>
<organism evidence="2 3">
    <name type="scientific">Limnohabitans planktonicus II-D5</name>
    <dbReference type="NCBI Taxonomy" id="1293045"/>
    <lineage>
        <taxon>Bacteria</taxon>
        <taxon>Pseudomonadati</taxon>
        <taxon>Pseudomonadota</taxon>
        <taxon>Betaproteobacteria</taxon>
        <taxon>Burkholderiales</taxon>
        <taxon>Comamonadaceae</taxon>
        <taxon>Limnohabitans</taxon>
    </lineage>
</organism>